<keyword evidence="8" id="KW-0676">Redox-active center</keyword>
<dbReference type="InterPro" id="IPR024706">
    <property type="entry name" value="Peroxiredoxin_AhpC-typ"/>
</dbReference>
<evidence type="ECO:0000256" key="7">
    <source>
        <dbReference type="ARBA" id="ARBA00023002"/>
    </source>
</evidence>
<dbReference type="GO" id="GO:0008379">
    <property type="term" value="F:thioredoxin peroxidase activity"/>
    <property type="evidence" value="ECO:0007669"/>
    <property type="project" value="TreeGrafter"/>
</dbReference>
<evidence type="ECO:0000256" key="4">
    <source>
        <dbReference type="ARBA" id="ARBA00017462"/>
    </source>
</evidence>
<dbReference type="PIRSF" id="PIRSF000239">
    <property type="entry name" value="AHPC"/>
    <property type="match status" value="1"/>
</dbReference>
<evidence type="ECO:0000256" key="5">
    <source>
        <dbReference type="ARBA" id="ARBA00022559"/>
    </source>
</evidence>
<dbReference type="RefSeq" id="WP_314519361.1">
    <property type="nucleotide sequence ID" value="NZ_JASJOU010000022.1"/>
</dbReference>
<dbReference type="GO" id="GO:0005829">
    <property type="term" value="C:cytosol"/>
    <property type="evidence" value="ECO:0007669"/>
    <property type="project" value="TreeGrafter"/>
</dbReference>
<comment type="caution">
    <text evidence="13">The sequence shown here is derived from an EMBL/GenBank/DDBJ whole genome shotgun (WGS) entry which is preliminary data.</text>
</comment>
<protein>
    <recommendedName>
        <fullName evidence="4">Alkyl hydroperoxide reductase C</fullName>
        <ecNumber evidence="3">1.11.1.26</ecNumber>
    </recommendedName>
    <alternativeName>
        <fullName evidence="9">Peroxiredoxin</fullName>
    </alternativeName>
</protein>
<dbReference type="Proteomes" id="UP001232063">
    <property type="component" value="Unassembled WGS sequence"/>
</dbReference>
<evidence type="ECO:0000256" key="3">
    <source>
        <dbReference type="ARBA" id="ARBA00013021"/>
    </source>
</evidence>
<dbReference type="InterPro" id="IPR000866">
    <property type="entry name" value="AhpC/TSA"/>
</dbReference>
<dbReference type="InterPro" id="IPR036249">
    <property type="entry name" value="Thioredoxin-like_sf"/>
</dbReference>
<evidence type="ECO:0000259" key="12">
    <source>
        <dbReference type="PROSITE" id="PS51352"/>
    </source>
</evidence>
<dbReference type="SUPFAM" id="SSF52833">
    <property type="entry name" value="Thioredoxin-like"/>
    <property type="match status" value="1"/>
</dbReference>
<dbReference type="InterPro" id="IPR013766">
    <property type="entry name" value="Thioredoxin_domain"/>
</dbReference>
<proteinExistence type="inferred from homology"/>
<dbReference type="InterPro" id="IPR019479">
    <property type="entry name" value="Peroxiredoxin_C"/>
</dbReference>
<dbReference type="GO" id="GO:0045454">
    <property type="term" value="P:cell redox homeostasis"/>
    <property type="evidence" value="ECO:0007669"/>
    <property type="project" value="TreeGrafter"/>
</dbReference>
<dbReference type="PANTHER" id="PTHR10681:SF121">
    <property type="entry name" value="ALKYL HYDROPEROXIDE REDUCTASE C"/>
    <property type="match status" value="1"/>
</dbReference>
<dbReference type="EMBL" id="JASJOU010000022">
    <property type="protein sequence ID" value="MDJ1506429.1"/>
    <property type="molecule type" value="Genomic_DNA"/>
</dbReference>
<keyword evidence="14" id="KW-1185">Reference proteome</keyword>
<evidence type="ECO:0000256" key="2">
    <source>
        <dbReference type="ARBA" id="ARBA00011654"/>
    </source>
</evidence>
<evidence type="ECO:0000313" key="14">
    <source>
        <dbReference type="Proteomes" id="UP001232063"/>
    </source>
</evidence>
<dbReference type="GO" id="GO:0042744">
    <property type="term" value="P:hydrogen peroxide catabolic process"/>
    <property type="evidence" value="ECO:0007669"/>
    <property type="project" value="TreeGrafter"/>
</dbReference>
<keyword evidence="7" id="KW-0560">Oxidoreductase</keyword>
<dbReference type="PANTHER" id="PTHR10681">
    <property type="entry name" value="THIOREDOXIN PEROXIDASE"/>
    <property type="match status" value="1"/>
</dbReference>
<evidence type="ECO:0000313" key="13">
    <source>
        <dbReference type="EMBL" id="MDJ1506429.1"/>
    </source>
</evidence>
<dbReference type="PROSITE" id="PS51352">
    <property type="entry name" value="THIOREDOXIN_2"/>
    <property type="match status" value="1"/>
</dbReference>
<feature type="domain" description="Thioredoxin" evidence="12">
    <location>
        <begin position="10"/>
        <end position="165"/>
    </location>
</feature>
<keyword evidence="5" id="KW-0575">Peroxidase</keyword>
<evidence type="ECO:0000256" key="8">
    <source>
        <dbReference type="ARBA" id="ARBA00023284"/>
    </source>
</evidence>
<dbReference type="AlphaFoldDB" id="A0AAE3RA11"/>
<dbReference type="EC" id="1.11.1.26" evidence="3"/>
<keyword evidence="6" id="KW-0049">Antioxidant</keyword>
<comment type="subunit">
    <text evidence="2">Homodimer; disulfide-linked, upon oxidation. 5 homodimers assemble to form a ring-like decamer.</text>
</comment>
<evidence type="ECO:0000256" key="10">
    <source>
        <dbReference type="ARBA" id="ARBA00047572"/>
    </source>
</evidence>
<evidence type="ECO:0000256" key="6">
    <source>
        <dbReference type="ARBA" id="ARBA00022862"/>
    </source>
</evidence>
<dbReference type="GO" id="GO:0033554">
    <property type="term" value="P:cellular response to stress"/>
    <property type="evidence" value="ECO:0007669"/>
    <property type="project" value="TreeGrafter"/>
</dbReference>
<comment type="catalytic activity">
    <reaction evidence="10">
        <text>a hydroperoxide + NADH + H(+) = an alcohol + NAD(+) + H2O</text>
        <dbReference type="Rhea" id="RHEA:62628"/>
        <dbReference type="ChEBI" id="CHEBI:15377"/>
        <dbReference type="ChEBI" id="CHEBI:15378"/>
        <dbReference type="ChEBI" id="CHEBI:30879"/>
        <dbReference type="ChEBI" id="CHEBI:35924"/>
        <dbReference type="ChEBI" id="CHEBI:57540"/>
        <dbReference type="ChEBI" id="CHEBI:57945"/>
        <dbReference type="EC" id="1.11.1.26"/>
    </reaction>
</comment>
<comment type="similarity">
    <text evidence="1">Belongs to the peroxiredoxin family. AhpC/Prx1 subfamily.</text>
</comment>
<gene>
    <name evidence="13" type="ORF">QNI22_37610</name>
</gene>
<accession>A0AAE3RA11</accession>
<dbReference type="Pfam" id="PF00578">
    <property type="entry name" value="AhpC-TSA"/>
    <property type="match status" value="1"/>
</dbReference>
<dbReference type="InterPro" id="IPR050217">
    <property type="entry name" value="Peroxiredoxin"/>
</dbReference>
<evidence type="ECO:0000256" key="1">
    <source>
        <dbReference type="ARBA" id="ARBA00009796"/>
    </source>
</evidence>
<dbReference type="Pfam" id="PF10417">
    <property type="entry name" value="1-cysPrx_C"/>
    <property type="match status" value="1"/>
</dbReference>
<evidence type="ECO:0000256" key="11">
    <source>
        <dbReference type="PIRSR" id="PIRSR000239-1"/>
    </source>
</evidence>
<sequence>MKVHSDTNKLSLGELVPNFEGESQLGRVKLSDYRGRWLVFFSYPADFTPVCSSEVVAFSRIYKQLREHDCELVGLSTDSVATHRPWLESIETWMKESIFFPIIGDPYGYIARQYGMIMPDLNSTQASRSTFIIDPKQVLQVSIYYPLPVGRNTEEILRLIQALTAVSQQGKATPANWQAGDKLISLSVSSKAPAHSSHK</sequence>
<organism evidence="13 14">
    <name type="scientific">Xanthocytophaga agilis</name>
    <dbReference type="NCBI Taxonomy" id="3048010"/>
    <lineage>
        <taxon>Bacteria</taxon>
        <taxon>Pseudomonadati</taxon>
        <taxon>Bacteroidota</taxon>
        <taxon>Cytophagia</taxon>
        <taxon>Cytophagales</taxon>
        <taxon>Rhodocytophagaceae</taxon>
        <taxon>Xanthocytophaga</taxon>
    </lineage>
</organism>
<reference evidence="13" key="1">
    <citation type="submission" date="2023-05" db="EMBL/GenBank/DDBJ databases">
        <authorList>
            <person name="Zhang X."/>
        </authorList>
    </citation>
    <scope>NUCLEOTIDE SEQUENCE</scope>
    <source>
        <strain evidence="13">BD1B2-1</strain>
    </source>
</reference>
<feature type="active site" description="Cysteine sulfenic acid (-SOH) intermediate; for peroxidase activity" evidence="11">
    <location>
        <position position="51"/>
    </location>
</feature>
<evidence type="ECO:0000256" key="9">
    <source>
        <dbReference type="ARBA" id="ARBA00032077"/>
    </source>
</evidence>
<dbReference type="Gene3D" id="3.40.30.10">
    <property type="entry name" value="Glutaredoxin"/>
    <property type="match status" value="1"/>
</dbReference>
<dbReference type="GO" id="GO:0006979">
    <property type="term" value="P:response to oxidative stress"/>
    <property type="evidence" value="ECO:0007669"/>
    <property type="project" value="TreeGrafter"/>
</dbReference>
<dbReference type="GO" id="GO:0102039">
    <property type="term" value="F:NADH-dependent peroxiredoxin activity"/>
    <property type="evidence" value="ECO:0007669"/>
    <property type="project" value="UniProtKB-EC"/>
</dbReference>
<name>A0AAE3RA11_9BACT</name>